<keyword evidence="6" id="KW-0472">Membrane</keyword>
<dbReference type="InterPro" id="IPR011009">
    <property type="entry name" value="Kinase-like_dom_sf"/>
</dbReference>
<gene>
    <name evidence="8" type="ORF">FTUN_1541</name>
</gene>
<keyword evidence="2" id="KW-0547">Nucleotide-binding</keyword>
<evidence type="ECO:0000256" key="3">
    <source>
        <dbReference type="ARBA" id="ARBA00022777"/>
    </source>
</evidence>
<dbReference type="GO" id="GO:0004674">
    <property type="term" value="F:protein serine/threonine kinase activity"/>
    <property type="evidence" value="ECO:0007669"/>
    <property type="project" value="UniProtKB-KW"/>
</dbReference>
<dbReference type="PROSITE" id="PS00108">
    <property type="entry name" value="PROTEIN_KINASE_ST"/>
    <property type="match status" value="1"/>
</dbReference>
<dbReference type="PROSITE" id="PS50011">
    <property type="entry name" value="PROTEIN_KINASE_DOM"/>
    <property type="match status" value="1"/>
</dbReference>
<evidence type="ECO:0000256" key="4">
    <source>
        <dbReference type="ARBA" id="ARBA00022840"/>
    </source>
</evidence>
<proteinExistence type="predicted"/>
<sequence length="444" mass="47215">MLSPVTDAPTTRDTFLEAVRAADVLTPSQQTKARALAPPGPADSTADALVAAGLLTRFQADRLLSGRTDGFLLGPYTVLEQIGRGTLSRVYKAKHRTMNRPVAIKVLAAALTRTRAEREAFQREVRAAGKLAHPNIVTAVDAGDLHDRCYLVLEFVDGPNLEALVRQRGPLPVAQACEFVRQTAAGLHHAHEKGLVHRDLKPTNLMVVRPTPSAPLTVKIADFGVPKDGTEPTAYSAPELSEAAAAPAAPRADLYALGGVFYFLLTGRPPEGDGTVPLSQCRPDVPPEVAAIVHRLLERSPALRVGSAEELLYDLDAVCVPVAVPLDGAVDFDAPAPLPYPGQDTGYLTGRNAIPTDVVHPLPGSGAYSLSDAVPSPWEQITNESDGDTMPLEPDATPTPRTMRRPKPTGRGESVPLWVTASLLVSIVLVCLMSIGAIAKMLLK</sequence>
<name>A0A6M5YM40_9BACT</name>
<keyword evidence="1" id="KW-0808">Transferase</keyword>
<accession>A0A6M5YM40</accession>
<keyword evidence="6" id="KW-0812">Transmembrane</keyword>
<keyword evidence="9" id="KW-1185">Reference proteome</keyword>
<dbReference type="RefSeq" id="WP_171470110.1">
    <property type="nucleotide sequence ID" value="NZ_CP053452.2"/>
</dbReference>
<feature type="domain" description="Protein kinase" evidence="7">
    <location>
        <begin position="76"/>
        <end position="318"/>
    </location>
</feature>
<evidence type="ECO:0000313" key="8">
    <source>
        <dbReference type="EMBL" id="QJW94022.1"/>
    </source>
</evidence>
<reference evidence="9" key="1">
    <citation type="submission" date="2020-05" db="EMBL/GenBank/DDBJ databases">
        <title>Frigoriglobus tundricola gen. nov., sp. nov., a psychrotolerant cellulolytic planctomycete of the family Gemmataceae with two divergent copies of 16S rRNA gene.</title>
        <authorList>
            <person name="Kulichevskaya I.S."/>
            <person name="Ivanova A.A."/>
            <person name="Naumoff D.G."/>
            <person name="Beletsky A.V."/>
            <person name="Rijpstra W.I.C."/>
            <person name="Sinninghe Damste J.S."/>
            <person name="Mardanov A.V."/>
            <person name="Ravin N.V."/>
            <person name="Dedysh S.N."/>
        </authorList>
    </citation>
    <scope>NUCLEOTIDE SEQUENCE [LARGE SCALE GENOMIC DNA]</scope>
    <source>
        <strain evidence="9">PL17</strain>
    </source>
</reference>
<keyword evidence="6" id="KW-1133">Transmembrane helix</keyword>
<organism evidence="8 9">
    <name type="scientific">Frigoriglobus tundricola</name>
    <dbReference type="NCBI Taxonomy" id="2774151"/>
    <lineage>
        <taxon>Bacteria</taxon>
        <taxon>Pseudomonadati</taxon>
        <taxon>Planctomycetota</taxon>
        <taxon>Planctomycetia</taxon>
        <taxon>Gemmatales</taxon>
        <taxon>Gemmataceae</taxon>
        <taxon>Frigoriglobus</taxon>
    </lineage>
</organism>
<evidence type="ECO:0000256" key="6">
    <source>
        <dbReference type="SAM" id="Phobius"/>
    </source>
</evidence>
<dbReference type="Gene3D" id="3.30.200.20">
    <property type="entry name" value="Phosphorylase Kinase, domain 1"/>
    <property type="match status" value="1"/>
</dbReference>
<dbReference type="GO" id="GO:0005524">
    <property type="term" value="F:ATP binding"/>
    <property type="evidence" value="ECO:0007669"/>
    <property type="project" value="UniProtKB-KW"/>
</dbReference>
<dbReference type="PANTHER" id="PTHR43289">
    <property type="entry name" value="MITOGEN-ACTIVATED PROTEIN KINASE KINASE KINASE 20-RELATED"/>
    <property type="match status" value="1"/>
</dbReference>
<dbReference type="AlphaFoldDB" id="A0A6M5YM40"/>
<evidence type="ECO:0000256" key="2">
    <source>
        <dbReference type="ARBA" id="ARBA00022741"/>
    </source>
</evidence>
<dbReference type="CDD" id="cd14014">
    <property type="entry name" value="STKc_PknB_like"/>
    <property type="match status" value="1"/>
</dbReference>
<protein>
    <submittedName>
        <fullName evidence="8">Serine/threonine protein kinase</fullName>
    </submittedName>
</protein>
<dbReference type="PANTHER" id="PTHR43289:SF6">
    <property type="entry name" value="SERINE_THREONINE-PROTEIN KINASE NEKL-3"/>
    <property type="match status" value="1"/>
</dbReference>
<feature type="region of interest" description="Disordered" evidence="5">
    <location>
        <begin position="381"/>
        <end position="412"/>
    </location>
</feature>
<feature type="transmembrane region" description="Helical" evidence="6">
    <location>
        <begin position="415"/>
        <end position="439"/>
    </location>
</feature>
<dbReference type="SUPFAM" id="SSF56112">
    <property type="entry name" value="Protein kinase-like (PK-like)"/>
    <property type="match status" value="1"/>
</dbReference>
<dbReference type="Proteomes" id="UP000503447">
    <property type="component" value="Chromosome"/>
</dbReference>
<keyword evidence="8" id="KW-0723">Serine/threonine-protein kinase</keyword>
<evidence type="ECO:0000259" key="7">
    <source>
        <dbReference type="PROSITE" id="PS50011"/>
    </source>
</evidence>
<evidence type="ECO:0000256" key="1">
    <source>
        <dbReference type="ARBA" id="ARBA00022679"/>
    </source>
</evidence>
<keyword evidence="4" id="KW-0067">ATP-binding</keyword>
<keyword evidence="3 8" id="KW-0418">Kinase</keyword>
<dbReference type="Pfam" id="PF00069">
    <property type="entry name" value="Pkinase"/>
    <property type="match status" value="1"/>
</dbReference>
<evidence type="ECO:0000313" key="9">
    <source>
        <dbReference type="Proteomes" id="UP000503447"/>
    </source>
</evidence>
<dbReference type="SMART" id="SM00220">
    <property type="entry name" value="S_TKc"/>
    <property type="match status" value="1"/>
</dbReference>
<dbReference type="EMBL" id="CP053452">
    <property type="protein sequence ID" value="QJW94022.1"/>
    <property type="molecule type" value="Genomic_DNA"/>
</dbReference>
<dbReference type="InterPro" id="IPR008271">
    <property type="entry name" value="Ser/Thr_kinase_AS"/>
</dbReference>
<dbReference type="InterPro" id="IPR000719">
    <property type="entry name" value="Prot_kinase_dom"/>
</dbReference>
<evidence type="ECO:0000256" key="5">
    <source>
        <dbReference type="SAM" id="MobiDB-lite"/>
    </source>
</evidence>
<dbReference type="KEGG" id="ftj:FTUN_1541"/>
<dbReference type="Gene3D" id="1.10.510.10">
    <property type="entry name" value="Transferase(Phosphotransferase) domain 1"/>
    <property type="match status" value="1"/>
</dbReference>